<accession>A0ABU6RDF7</accession>
<sequence>MGGSSRAPSHFTLIANLLDLLLCFALLPPQVIVPQICTAAPLRVLSRPSTRALIAVFFFQAMVQRFFYPNCRSGVGNHEFSKICFDQADVATVRSPAVLVAVSSPPPPLLYHIRELPTSLLSLPTCWIYYFALHFYLLKSLSPLICTVASLCVLSQPATRALIAADVAAVRSPAVLVAVSSPPPPLLYHLESETMDFLRSASIRQMSPSSDLLPPF</sequence>
<evidence type="ECO:0000313" key="2">
    <source>
        <dbReference type="EMBL" id="MED6122031.1"/>
    </source>
</evidence>
<organism evidence="2 3">
    <name type="scientific">Stylosanthes scabra</name>
    <dbReference type="NCBI Taxonomy" id="79078"/>
    <lineage>
        <taxon>Eukaryota</taxon>
        <taxon>Viridiplantae</taxon>
        <taxon>Streptophyta</taxon>
        <taxon>Embryophyta</taxon>
        <taxon>Tracheophyta</taxon>
        <taxon>Spermatophyta</taxon>
        <taxon>Magnoliopsida</taxon>
        <taxon>eudicotyledons</taxon>
        <taxon>Gunneridae</taxon>
        <taxon>Pentapetalae</taxon>
        <taxon>rosids</taxon>
        <taxon>fabids</taxon>
        <taxon>Fabales</taxon>
        <taxon>Fabaceae</taxon>
        <taxon>Papilionoideae</taxon>
        <taxon>50 kb inversion clade</taxon>
        <taxon>dalbergioids sensu lato</taxon>
        <taxon>Dalbergieae</taxon>
        <taxon>Pterocarpus clade</taxon>
        <taxon>Stylosanthes</taxon>
    </lineage>
</organism>
<evidence type="ECO:0000256" key="1">
    <source>
        <dbReference type="SAM" id="SignalP"/>
    </source>
</evidence>
<feature type="chain" id="PRO_5045765541" evidence="1">
    <location>
        <begin position="26"/>
        <end position="216"/>
    </location>
</feature>
<dbReference type="EMBL" id="JASCZI010030381">
    <property type="protein sequence ID" value="MED6122031.1"/>
    <property type="molecule type" value="Genomic_DNA"/>
</dbReference>
<comment type="caution">
    <text evidence="2">The sequence shown here is derived from an EMBL/GenBank/DDBJ whole genome shotgun (WGS) entry which is preliminary data.</text>
</comment>
<keyword evidence="3" id="KW-1185">Reference proteome</keyword>
<dbReference type="Proteomes" id="UP001341840">
    <property type="component" value="Unassembled WGS sequence"/>
</dbReference>
<gene>
    <name evidence="2" type="ORF">PIB30_035857</name>
</gene>
<name>A0ABU6RDF7_9FABA</name>
<keyword evidence="1" id="KW-0732">Signal</keyword>
<protein>
    <submittedName>
        <fullName evidence="2">Uncharacterized protein</fullName>
    </submittedName>
</protein>
<evidence type="ECO:0000313" key="3">
    <source>
        <dbReference type="Proteomes" id="UP001341840"/>
    </source>
</evidence>
<proteinExistence type="predicted"/>
<reference evidence="2 3" key="1">
    <citation type="journal article" date="2023" name="Plants (Basel)">
        <title>Bridging the Gap: Combining Genomics and Transcriptomics Approaches to Understand Stylosanthes scabra, an Orphan Legume from the Brazilian Caatinga.</title>
        <authorList>
            <person name="Ferreira-Neto J.R.C."/>
            <person name="da Silva M.D."/>
            <person name="Binneck E."/>
            <person name="de Melo N.F."/>
            <person name="da Silva R.H."/>
            <person name="de Melo A.L.T.M."/>
            <person name="Pandolfi V."/>
            <person name="Bustamante F.O."/>
            <person name="Brasileiro-Vidal A.C."/>
            <person name="Benko-Iseppon A.M."/>
        </authorList>
    </citation>
    <scope>NUCLEOTIDE SEQUENCE [LARGE SCALE GENOMIC DNA]</scope>
    <source>
        <tissue evidence="2">Leaves</tissue>
    </source>
</reference>
<feature type="signal peptide" evidence="1">
    <location>
        <begin position="1"/>
        <end position="25"/>
    </location>
</feature>